<dbReference type="PANTHER" id="PTHR12317:SF0">
    <property type="entry name" value="ACYLTRANSFERASE"/>
    <property type="match status" value="1"/>
</dbReference>
<name>A0A6G0Q2Z6_9STRA</name>
<dbReference type="GO" id="GO:0019432">
    <property type="term" value="P:triglyceride biosynthetic process"/>
    <property type="evidence" value="ECO:0007669"/>
    <property type="project" value="TreeGrafter"/>
</dbReference>
<protein>
    <recommendedName>
        <fullName evidence="5">diacylglycerol O-acyltransferase</fullName>
        <ecNumber evidence="5">2.3.1.20</ecNumber>
    </recommendedName>
</protein>
<evidence type="ECO:0000313" key="15">
    <source>
        <dbReference type="EMBL" id="KAE9266884.1"/>
    </source>
</evidence>
<evidence type="ECO:0000256" key="13">
    <source>
        <dbReference type="ARBA" id="ARBA00023136"/>
    </source>
</evidence>
<evidence type="ECO:0000256" key="11">
    <source>
        <dbReference type="ARBA" id="ARBA00022989"/>
    </source>
</evidence>
<proteinExistence type="inferred from homology"/>
<keyword evidence="14" id="KW-0012">Acyltransferase</keyword>
<keyword evidence="10" id="KW-0256">Endoplasmic reticulum</keyword>
<dbReference type="Pfam" id="PF03982">
    <property type="entry name" value="DAGAT"/>
    <property type="match status" value="1"/>
</dbReference>
<comment type="pathway">
    <text evidence="2">Glycerolipid metabolism; triacylglycerol biosynthesis.</text>
</comment>
<dbReference type="PANTHER" id="PTHR12317">
    <property type="entry name" value="DIACYLGLYCEROL O-ACYLTRANSFERASE"/>
    <property type="match status" value="1"/>
</dbReference>
<sequence>MFYIPLGHELCLWMGGVDASRSTGEKVLDEGNSIVVYPGGVAGIFKTNPNSKEVDTTSAQESSGFVKLAMSHGADLVPTFVFGEKWLYE</sequence>
<dbReference type="GO" id="GO:0006071">
    <property type="term" value="P:glycerol metabolic process"/>
    <property type="evidence" value="ECO:0007669"/>
    <property type="project" value="UniProtKB-KW"/>
</dbReference>
<keyword evidence="12" id="KW-0443">Lipid metabolism</keyword>
<accession>A0A6G0Q2Z6</accession>
<comment type="caution">
    <text evidence="15">The sequence shown here is derived from an EMBL/GenBank/DDBJ whole genome shotgun (WGS) entry which is preliminary data.</text>
</comment>
<dbReference type="Proteomes" id="UP000486351">
    <property type="component" value="Unassembled WGS sequence"/>
</dbReference>
<keyword evidence="9" id="KW-0319">Glycerol metabolism</keyword>
<gene>
    <name evidence="15" type="ORF">PF008_g31501</name>
</gene>
<keyword evidence="11" id="KW-1133">Transmembrane helix</keyword>
<evidence type="ECO:0000256" key="6">
    <source>
        <dbReference type="ARBA" id="ARBA00022516"/>
    </source>
</evidence>
<keyword evidence="13" id="KW-0472">Membrane</keyword>
<dbReference type="AlphaFoldDB" id="A0A6G0Q2Z6"/>
<comment type="similarity">
    <text evidence="4">Belongs to the diacylglycerol acyltransferase family.</text>
</comment>
<comment type="pathway">
    <text evidence="3">Lipid metabolism.</text>
</comment>
<dbReference type="GO" id="GO:0004144">
    <property type="term" value="F:diacylglycerol O-acyltransferase activity"/>
    <property type="evidence" value="ECO:0007669"/>
    <property type="project" value="UniProtKB-EC"/>
</dbReference>
<comment type="subcellular location">
    <subcellularLocation>
        <location evidence="1">Endoplasmic reticulum membrane</location>
        <topology evidence="1">Multi-pass membrane protein</topology>
    </subcellularLocation>
</comment>
<evidence type="ECO:0000256" key="1">
    <source>
        <dbReference type="ARBA" id="ARBA00004477"/>
    </source>
</evidence>
<dbReference type="InterPro" id="IPR007130">
    <property type="entry name" value="DAGAT"/>
</dbReference>
<evidence type="ECO:0000256" key="12">
    <source>
        <dbReference type="ARBA" id="ARBA00023098"/>
    </source>
</evidence>
<evidence type="ECO:0000256" key="2">
    <source>
        <dbReference type="ARBA" id="ARBA00004771"/>
    </source>
</evidence>
<dbReference type="EMBL" id="QXFY01007110">
    <property type="protein sequence ID" value="KAE9266884.1"/>
    <property type="molecule type" value="Genomic_DNA"/>
</dbReference>
<keyword evidence="7" id="KW-0808">Transferase</keyword>
<evidence type="ECO:0000256" key="5">
    <source>
        <dbReference type="ARBA" id="ARBA00013244"/>
    </source>
</evidence>
<evidence type="ECO:0000313" key="16">
    <source>
        <dbReference type="Proteomes" id="UP000486351"/>
    </source>
</evidence>
<evidence type="ECO:0000256" key="3">
    <source>
        <dbReference type="ARBA" id="ARBA00005189"/>
    </source>
</evidence>
<keyword evidence="8" id="KW-0812">Transmembrane</keyword>
<evidence type="ECO:0000256" key="4">
    <source>
        <dbReference type="ARBA" id="ARBA00005420"/>
    </source>
</evidence>
<evidence type="ECO:0000256" key="8">
    <source>
        <dbReference type="ARBA" id="ARBA00022692"/>
    </source>
</evidence>
<reference evidence="15 16" key="1">
    <citation type="submission" date="2018-09" db="EMBL/GenBank/DDBJ databases">
        <title>Genomic investigation of the strawberry pathogen Phytophthora fragariae indicates pathogenicity is determined by transcriptional variation in three key races.</title>
        <authorList>
            <person name="Adams T.M."/>
            <person name="Armitage A.D."/>
            <person name="Sobczyk M.K."/>
            <person name="Bates H.J."/>
            <person name="Dunwell J.M."/>
            <person name="Nellist C.F."/>
            <person name="Harrison R.J."/>
        </authorList>
    </citation>
    <scope>NUCLEOTIDE SEQUENCE [LARGE SCALE GENOMIC DNA]</scope>
    <source>
        <strain evidence="15 16">NOV-77</strain>
    </source>
</reference>
<dbReference type="GO" id="GO:0005789">
    <property type="term" value="C:endoplasmic reticulum membrane"/>
    <property type="evidence" value="ECO:0007669"/>
    <property type="project" value="UniProtKB-SubCell"/>
</dbReference>
<dbReference type="EC" id="2.3.1.20" evidence="5"/>
<evidence type="ECO:0000256" key="10">
    <source>
        <dbReference type="ARBA" id="ARBA00022824"/>
    </source>
</evidence>
<evidence type="ECO:0000256" key="14">
    <source>
        <dbReference type="ARBA" id="ARBA00023315"/>
    </source>
</evidence>
<keyword evidence="6" id="KW-0444">Lipid biosynthesis</keyword>
<organism evidence="15 16">
    <name type="scientific">Phytophthora fragariae</name>
    <dbReference type="NCBI Taxonomy" id="53985"/>
    <lineage>
        <taxon>Eukaryota</taxon>
        <taxon>Sar</taxon>
        <taxon>Stramenopiles</taxon>
        <taxon>Oomycota</taxon>
        <taxon>Peronosporomycetes</taxon>
        <taxon>Peronosporales</taxon>
        <taxon>Peronosporaceae</taxon>
        <taxon>Phytophthora</taxon>
    </lineage>
</organism>
<evidence type="ECO:0000256" key="7">
    <source>
        <dbReference type="ARBA" id="ARBA00022679"/>
    </source>
</evidence>
<evidence type="ECO:0000256" key="9">
    <source>
        <dbReference type="ARBA" id="ARBA00022798"/>
    </source>
</evidence>